<protein>
    <recommendedName>
        <fullName evidence="5">PPPDE domain-containing protein</fullName>
    </recommendedName>
</protein>
<feature type="compositionally biased region" description="Low complexity" evidence="4">
    <location>
        <begin position="32"/>
        <end position="47"/>
    </location>
</feature>
<dbReference type="GO" id="GO:0016579">
    <property type="term" value="P:protein deubiquitination"/>
    <property type="evidence" value="ECO:0007669"/>
    <property type="project" value="TreeGrafter"/>
</dbReference>
<feature type="compositionally biased region" description="Basic residues" evidence="4">
    <location>
        <begin position="258"/>
        <end position="267"/>
    </location>
</feature>
<feature type="compositionally biased region" description="Low complexity" evidence="4">
    <location>
        <begin position="104"/>
        <end position="114"/>
    </location>
</feature>
<feature type="domain" description="PPPDE" evidence="5">
    <location>
        <begin position="517"/>
        <end position="776"/>
    </location>
</feature>
<reference evidence="6" key="1">
    <citation type="submission" date="2021-01" db="EMBL/GenBank/DDBJ databases">
        <authorList>
            <person name="Corre E."/>
            <person name="Pelletier E."/>
            <person name="Niang G."/>
            <person name="Scheremetjew M."/>
            <person name="Finn R."/>
            <person name="Kale V."/>
            <person name="Holt S."/>
            <person name="Cochrane G."/>
            <person name="Meng A."/>
            <person name="Brown T."/>
            <person name="Cohen L."/>
        </authorList>
    </citation>
    <scope>NUCLEOTIDE SEQUENCE</scope>
    <source>
        <strain evidence="6">GSO104</strain>
    </source>
</reference>
<accession>A0A7S4VG42</accession>
<feature type="compositionally biased region" description="Polar residues" evidence="4">
    <location>
        <begin position="134"/>
        <end position="146"/>
    </location>
</feature>
<proteinExistence type="inferred from homology"/>
<evidence type="ECO:0000259" key="5">
    <source>
        <dbReference type="PROSITE" id="PS51858"/>
    </source>
</evidence>
<feature type="compositionally biased region" description="Acidic residues" evidence="4">
    <location>
        <begin position="400"/>
        <end position="412"/>
    </location>
</feature>
<feature type="compositionally biased region" description="Polar residues" evidence="4">
    <location>
        <begin position="235"/>
        <end position="248"/>
    </location>
</feature>
<feature type="region of interest" description="Disordered" evidence="4">
    <location>
        <begin position="400"/>
        <end position="492"/>
    </location>
</feature>
<dbReference type="Gene3D" id="3.90.1720.30">
    <property type="entry name" value="PPPDE domains"/>
    <property type="match status" value="2"/>
</dbReference>
<keyword evidence="3" id="KW-0378">Hydrolase</keyword>
<organism evidence="6">
    <name type="scientific">Ditylum brightwellii</name>
    <dbReference type="NCBI Taxonomy" id="49249"/>
    <lineage>
        <taxon>Eukaryota</taxon>
        <taxon>Sar</taxon>
        <taxon>Stramenopiles</taxon>
        <taxon>Ochrophyta</taxon>
        <taxon>Bacillariophyta</taxon>
        <taxon>Mediophyceae</taxon>
        <taxon>Lithodesmiophycidae</taxon>
        <taxon>Lithodesmiales</taxon>
        <taxon>Lithodesmiaceae</taxon>
        <taxon>Ditylum</taxon>
    </lineage>
</organism>
<keyword evidence="2" id="KW-0645">Protease</keyword>
<evidence type="ECO:0000256" key="3">
    <source>
        <dbReference type="ARBA" id="ARBA00022801"/>
    </source>
</evidence>
<feature type="region of interest" description="Disordered" evidence="4">
    <location>
        <begin position="223"/>
        <end position="297"/>
    </location>
</feature>
<dbReference type="InterPro" id="IPR042266">
    <property type="entry name" value="PPPDE_sf"/>
</dbReference>
<dbReference type="PANTHER" id="PTHR12378">
    <property type="entry name" value="DESUMOYLATING ISOPEPTIDASE"/>
    <property type="match status" value="1"/>
</dbReference>
<dbReference type="Pfam" id="PF05903">
    <property type="entry name" value="Peptidase_C97"/>
    <property type="match status" value="1"/>
</dbReference>
<name>A0A7S4VG42_9STRA</name>
<dbReference type="InterPro" id="IPR008580">
    <property type="entry name" value="PPPDE_dom"/>
</dbReference>
<evidence type="ECO:0000313" key="6">
    <source>
        <dbReference type="EMBL" id="CAE4582230.1"/>
    </source>
</evidence>
<dbReference type="GO" id="GO:0101005">
    <property type="term" value="F:deubiquitinase activity"/>
    <property type="evidence" value="ECO:0007669"/>
    <property type="project" value="TreeGrafter"/>
</dbReference>
<gene>
    <name evidence="6" type="ORF">DBRI00130_LOCUS2142</name>
</gene>
<evidence type="ECO:0000256" key="2">
    <source>
        <dbReference type="ARBA" id="ARBA00022670"/>
    </source>
</evidence>
<dbReference type="SMART" id="SM01179">
    <property type="entry name" value="DUF862"/>
    <property type="match status" value="1"/>
</dbReference>
<feature type="region of interest" description="Disordered" evidence="4">
    <location>
        <begin position="632"/>
        <end position="655"/>
    </location>
</feature>
<feature type="compositionally biased region" description="Polar residues" evidence="4">
    <location>
        <begin position="272"/>
        <end position="284"/>
    </location>
</feature>
<comment type="similarity">
    <text evidence="1">Belongs to the DeSI family.</text>
</comment>
<evidence type="ECO:0000256" key="4">
    <source>
        <dbReference type="SAM" id="MobiDB-lite"/>
    </source>
</evidence>
<dbReference type="AlphaFoldDB" id="A0A7S4VG42"/>
<feature type="region of interest" description="Disordered" evidence="4">
    <location>
        <begin position="1"/>
        <end position="152"/>
    </location>
</feature>
<evidence type="ECO:0000256" key="1">
    <source>
        <dbReference type="ARBA" id="ARBA00008140"/>
    </source>
</evidence>
<feature type="compositionally biased region" description="Basic and acidic residues" evidence="4">
    <location>
        <begin position="451"/>
        <end position="468"/>
    </location>
</feature>
<dbReference type="PROSITE" id="PS51858">
    <property type="entry name" value="PPPDE"/>
    <property type="match status" value="1"/>
</dbReference>
<dbReference type="PANTHER" id="PTHR12378:SF80">
    <property type="entry name" value="IP06716P-RELATED"/>
    <property type="match status" value="1"/>
</dbReference>
<dbReference type="EMBL" id="HBNS01002667">
    <property type="protein sequence ID" value="CAE4582230.1"/>
    <property type="molecule type" value="Transcribed_RNA"/>
</dbReference>
<feature type="compositionally biased region" description="Basic residues" evidence="4">
    <location>
        <begin position="469"/>
        <end position="484"/>
    </location>
</feature>
<sequence length="883" mass="97758">MGANRTVKLHVPPPPPPPPPLLLEDPLVSSFSRASPSQLLSKSSSMESDCKPPMLSPCTPDSASTKCSESLKDIDHNDDESINDSVTCGVFDFNTKRRSVSNGSSDTASTATLTAEEDNNIRDSPPLSPESEDISQSLSSVSQERLAQQREQIEQNRALQSLLRNVTFANEEKIQSLRSRDGASFTEASAAVSDVSIDLSLAEARSTMSCPAKLSLKERLQRKIMKTSKKKAQSEEQNMPSGSIVSSDGESLESRGSKSSRRRRRLLKSQDVPATTSEELNTHAQEQDSNMHSDCNGDDTSDILSGYASLDDYYLKSGSISNLMSSFSASSIDADDVTNRTMRSKLPTEEDTLQMRKINIHRHHKHQCNSSRNKAVLDAVLTKTPNSRRADYGYGDDEASLLDIDNSDDDSNDGSSNQNGSVTSLLPQKKKKAKVTRHEKDQRQCRLPRPTQDRDTMHKKTRETDAKSRKEKIKPKGTSKKVSRSCHASDSESLLRLSRQARFGRRGEVPTPENRVNNIKMHVYDLIARETTMPLPWGCDCPIGKCFSAVNSTLHALGTGAYHVGVEINGIEYAFGANNIEGMSGVFTSVPKMSPGYEFRTTVDFGDRQTIRKSWVSVPKVECIDLVMSHTESFQSTPPPKRADNKRSMSTNDTENINNDELAINLVKSPDWQVVMSEKVSNAMTPMRGNGVSAKSPPLQSRNVPSVYREVETFMDGHSVMVELSREYMGTDYDLLRKNCCTFALDSLLRLGVPRGEIPTWFYNIAEAGAATEDAVKDVDQNVLMPLRRMMSSSALAEDDDKDECLNQDHSPEHHGFEVIAKIKRGSINKTEMEIVRVVESFVGNRECPSGKPSRMSKFSARPSDAELGDNSIGIRHTLSWTY</sequence>
<feature type="compositionally biased region" description="Pro residues" evidence="4">
    <location>
        <begin position="11"/>
        <end position="21"/>
    </location>
</feature>
<dbReference type="GO" id="GO:0006508">
    <property type="term" value="P:proteolysis"/>
    <property type="evidence" value="ECO:0007669"/>
    <property type="project" value="UniProtKB-KW"/>
</dbReference>
<feature type="compositionally biased region" description="Polar residues" evidence="4">
    <location>
        <begin position="59"/>
        <end position="68"/>
    </location>
</feature>